<evidence type="ECO:0000259" key="13">
    <source>
        <dbReference type="Pfam" id="PF23259"/>
    </source>
</evidence>
<dbReference type="GO" id="GO:1902600">
    <property type="term" value="P:proton transmembrane transport"/>
    <property type="evidence" value="ECO:0007669"/>
    <property type="project" value="InterPro"/>
</dbReference>
<evidence type="ECO:0000256" key="6">
    <source>
        <dbReference type="ARBA" id="ARBA00022989"/>
    </source>
</evidence>
<evidence type="ECO:0000313" key="17">
    <source>
        <dbReference type="Proteomes" id="UP000583929"/>
    </source>
</evidence>
<feature type="transmembrane region" description="Helical" evidence="10">
    <location>
        <begin position="363"/>
        <end position="388"/>
    </location>
</feature>
<keyword evidence="5" id="KW-0630">Potassium</keyword>
<feature type="non-terminal residue" evidence="14">
    <location>
        <position position="1"/>
    </location>
</feature>
<evidence type="ECO:0000256" key="9">
    <source>
        <dbReference type="ARBA" id="ARBA00038341"/>
    </source>
</evidence>
<evidence type="ECO:0000256" key="4">
    <source>
        <dbReference type="ARBA" id="ARBA00022692"/>
    </source>
</evidence>
<feature type="transmembrane region" description="Helical" evidence="10">
    <location>
        <begin position="120"/>
        <end position="138"/>
    </location>
</feature>
<accession>A0A7J6GC67</accession>
<comment type="subcellular location">
    <subcellularLocation>
        <location evidence="1">Membrane</location>
        <topology evidence="1">Multi-pass membrane protein</topology>
    </subcellularLocation>
</comment>
<feature type="transmembrane region" description="Helical" evidence="10">
    <location>
        <begin position="150"/>
        <end position="170"/>
    </location>
</feature>
<name>A0A7J6GC67_CANSA</name>
<dbReference type="InterPro" id="IPR057290">
    <property type="entry name" value="CHX17_C"/>
</dbReference>
<dbReference type="InterPro" id="IPR038770">
    <property type="entry name" value="Na+/solute_symporter_sf"/>
</dbReference>
<organism evidence="14 16">
    <name type="scientific">Cannabis sativa</name>
    <name type="common">Hemp</name>
    <name type="synonym">Marijuana</name>
    <dbReference type="NCBI Taxonomy" id="3483"/>
    <lineage>
        <taxon>Eukaryota</taxon>
        <taxon>Viridiplantae</taxon>
        <taxon>Streptophyta</taxon>
        <taxon>Embryophyta</taxon>
        <taxon>Tracheophyta</taxon>
        <taxon>Spermatophyta</taxon>
        <taxon>Magnoliopsida</taxon>
        <taxon>eudicotyledons</taxon>
        <taxon>Gunneridae</taxon>
        <taxon>Pentapetalae</taxon>
        <taxon>rosids</taxon>
        <taxon>fabids</taxon>
        <taxon>Rosales</taxon>
        <taxon>Cannabaceae</taxon>
        <taxon>Cannabis</taxon>
    </lineage>
</organism>
<evidence type="ECO:0000259" key="11">
    <source>
        <dbReference type="Pfam" id="PF00999"/>
    </source>
</evidence>
<keyword evidence="7" id="KW-0406">Ion transport</keyword>
<keyword evidence="6 10" id="KW-1133">Transmembrane helix</keyword>
<dbReference type="Proteomes" id="UP000583929">
    <property type="component" value="Unassembled WGS sequence"/>
</dbReference>
<feature type="transmembrane region" description="Helical" evidence="10">
    <location>
        <begin position="338"/>
        <end position="357"/>
    </location>
</feature>
<evidence type="ECO:0000256" key="8">
    <source>
        <dbReference type="ARBA" id="ARBA00023136"/>
    </source>
</evidence>
<keyword evidence="2" id="KW-0813">Transport</keyword>
<evidence type="ECO:0000259" key="12">
    <source>
        <dbReference type="Pfam" id="PF23256"/>
    </source>
</evidence>
<evidence type="ECO:0000313" key="14">
    <source>
        <dbReference type="EMBL" id="KAF4379800.1"/>
    </source>
</evidence>
<dbReference type="PANTHER" id="PTHR32468">
    <property type="entry name" value="CATION/H + ANTIPORTER"/>
    <property type="match status" value="1"/>
</dbReference>
<proteinExistence type="inferred from homology"/>
<reference evidence="16 17" key="1">
    <citation type="journal article" date="2020" name="bioRxiv">
        <title>Sequence and annotation of 42 cannabis genomes reveals extensive copy number variation in cannabinoid synthesis and pathogen resistance genes.</title>
        <authorList>
            <person name="Mckernan K.J."/>
            <person name="Helbert Y."/>
            <person name="Kane L.T."/>
            <person name="Ebling H."/>
            <person name="Zhang L."/>
            <person name="Liu B."/>
            <person name="Eaton Z."/>
            <person name="Mclaughlin S."/>
            <person name="Kingan S."/>
            <person name="Baybayan P."/>
            <person name="Concepcion G."/>
            <person name="Jordan M."/>
            <person name="Riva A."/>
            <person name="Barbazuk W."/>
            <person name="Harkins T."/>
        </authorList>
    </citation>
    <scope>NUCLEOTIDE SEQUENCE [LARGE SCALE GENOMIC DNA]</scope>
    <source>
        <strain evidence="16 17">cv. Jamaican Lion 4</strain>
        <strain evidence="15">Father</strain>
        <strain evidence="14">Mother</strain>
        <tissue evidence="14">Leaf</tissue>
    </source>
</reference>
<evidence type="ECO:0000256" key="1">
    <source>
        <dbReference type="ARBA" id="ARBA00004141"/>
    </source>
</evidence>
<gene>
    <name evidence="14" type="ORF">F8388_023817</name>
    <name evidence="15" type="ORF">G4B88_019022</name>
</gene>
<comment type="similarity">
    <text evidence="9">Belongs to the monovalent cation:proton antiporter 2 (CPA2) transporter (TC 2.A.37) family. CHX (TC 2.A.37.4) subfamily.</text>
</comment>
<evidence type="ECO:0000313" key="15">
    <source>
        <dbReference type="EMBL" id="KAF4388745.1"/>
    </source>
</evidence>
<evidence type="ECO:0000313" key="16">
    <source>
        <dbReference type="Proteomes" id="UP000525078"/>
    </source>
</evidence>
<evidence type="ECO:0000256" key="5">
    <source>
        <dbReference type="ARBA" id="ARBA00022958"/>
    </source>
</evidence>
<keyword evidence="4 10" id="KW-0812">Transmembrane</keyword>
<comment type="caution">
    <text evidence="14">The sequence shown here is derived from an EMBL/GenBank/DDBJ whole genome shotgun (WGS) entry which is preliminary data.</text>
</comment>
<feature type="transmembrane region" description="Helical" evidence="10">
    <location>
        <begin position="397"/>
        <end position="416"/>
    </location>
</feature>
<dbReference type="AlphaFoldDB" id="A0A7J6GC67"/>
<dbReference type="GO" id="GO:0015297">
    <property type="term" value="F:antiporter activity"/>
    <property type="evidence" value="ECO:0007669"/>
    <property type="project" value="InterPro"/>
</dbReference>
<keyword evidence="17" id="KW-1185">Reference proteome</keyword>
<dbReference type="Pfam" id="PF23256">
    <property type="entry name" value="CHX17_2nd"/>
    <property type="match status" value="1"/>
</dbReference>
<evidence type="ECO:0000256" key="10">
    <source>
        <dbReference type="SAM" id="Phobius"/>
    </source>
</evidence>
<dbReference type="Proteomes" id="UP000525078">
    <property type="component" value="Unassembled WGS sequence"/>
</dbReference>
<dbReference type="InterPro" id="IPR006153">
    <property type="entry name" value="Cation/H_exchanger_TM"/>
</dbReference>
<feature type="transmembrane region" description="Helical" evidence="10">
    <location>
        <begin position="428"/>
        <end position="450"/>
    </location>
</feature>
<keyword evidence="8 10" id="KW-0472">Membrane</keyword>
<dbReference type="InterPro" id="IPR057291">
    <property type="entry name" value="CHX17_2nd"/>
</dbReference>
<dbReference type="Pfam" id="PF23259">
    <property type="entry name" value="CHX17_C"/>
    <property type="match status" value="1"/>
</dbReference>
<evidence type="ECO:0000256" key="2">
    <source>
        <dbReference type="ARBA" id="ARBA00022448"/>
    </source>
</evidence>
<dbReference type="GO" id="GO:0006885">
    <property type="term" value="P:regulation of pH"/>
    <property type="evidence" value="ECO:0007669"/>
    <property type="project" value="TreeGrafter"/>
</dbReference>
<evidence type="ECO:0000256" key="3">
    <source>
        <dbReference type="ARBA" id="ARBA00022538"/>
    </source>
</evidence>
<evidence type="ECO:0008006" key="18">
    <source>
        <dbReference type="Google" id="ProtNLM"/>
    </source>
</evidence>
<feature type="transmembrane region" description="Helical" evidence="10">
    <location>
        <begin position="220"/>
        <end position="240"/>
    </location>
</feature>
<keyword evidence="3" id="KW-0633">Potassium transport</keyword>
<dbReference type="EMBL" id="JAATIP010000068">
    <property type="protein sequence ID" value="KAF4379800.1"/>
    <property type="molecule type" value="Genomic_DNA"/>
</dbReference>
<feature type="transmembrane region" description="Helical" evidence="10">
    <location>
        <begin position="247"/>
        <end position="268"/>
    </location>
</feature>
<dbReference type="EMBL" id="JAATIQ010000072">
    <property type="protein sequence ID" value="KAF4388745.1"/>
    <property type="molecule type" value="Genomic_DNA"/>
</dbReference>
<dbReference type="InterPro" id="IPR050794">
    <property type="entry name" value="CPA2_transporter"/>
</dbReference>
<feature type="domain" description="Cation/H+ exchanger transmembrane" evidence="11">
    <location>
        <begin position="71"/>
        <end position="447"/>
    </location>
</feature>
<dbReference type="Pfam" id="PF00999">
    <property type="entry name" value="Na_H_Exchanger"/>
    <property type="match status" value="1"/>
</dbReference>
<dbReference type="GO" id="GO:0012505">
    <property type="term" value="C:endomembrane system"/>
    <property type="evidence" value="ECO:0007669"/>
    <property type="project" value="TreeGrafter"/>
</dbReference>
<feature type="transmembrane region" description="Helical" evidence="10">
    <location>
        <begin position="288"/>
        <end position="318"/>
    </location>
</feature>
<sequence length="845" mass="92807">MVLYCNETDPNEDLFLVQPCFMSQDFNYINLCFRKVVTHLTGIWRSENTSSLSLPSLITQLFVILCVNRILTLLVRPFHIPRIAAEIIGGILLGPSGIGFTDFAVKHLTPFGTIMTLENIAALGIIYFMFMVGLEVDLKPILKAGRKPVTTAVAGIILPVPLGYALHHLLLENFAEISRNSPNQFGPLFWGLALATTNFPDLAGLLADLKLLHTDVGRTALTSSVISDIICWFLFILVMATSSRGRIFTVTTTTIFIIFSLFALRPAVKYLISKYVKDENYTQHHVMYIMAGVVLSAYITDSCGSHSIFGAFMFGVILPKGELKRAVMEIMEDFVSELLIPLFFYCIGLRTDVHWIFRRGVGLGMVSLVIFLAFSAKVISTFIVAYFLNKMKARDSLALGLLLNTKGLLALIIISTGRDMLALDMQTFTILVFALLIMTAVVGPILSLTYSRKRSLSQYKYKTIRSIEGNSEFRILACVHSTRNAGGLVNLLASSNPTKQSPIYAFAVHLVELVGHASAMLIVHDTCKTAENIPGTAVVGGAAAAGKVEGIAEAFESLESENLSVQPLTAVSAYNTMHEDICSLAEDKRATLIILPFHVHSTADGGGGTDSNANSPFRAVNKNVLDNTPCSAAIFFDRGFNTRSSALNNQFSMIFIGGRDDREALAYAWRMAKSPRVCLTVYRFIPNKNVVEMSPNTFGDGEDGILNAIVDNEKEKPLDDQYIEEFKLKSKDDHSIMLIEEVVDNGEEIVRIVSTAENKYDLYVVGRGRGIVSPLTSGLSDWSEYPELGPLGDILVCSSFAAEASVLVVQHGVGLVDEQDHQAGVGQVREEFGHMTWHPPEMNNS</sequence>
<dbReference type="GO" id="GO:0006813">
    <property type="term" value="P:potassium ion transport"/>
    <property type="evidence" value="ECO:0007669"/>
    <property type="project" value="UniProtKB-KW"/>
</dbReference>
<feature type="domain" description="Cation/H(+) antiporter C-terminal" evidence="13">
    <location>
        <begin position="652"/>
        <end position="813"/>
    </location>
</feature>
<feature type="transmembrane region" description="Helical" evidence="10">
    <location>
        <begin position="83"/>
        <end position="100"/>
    </location>
</feature>
<dbReference type="PANTHER" id="PTHR32468:SF74">
    <property type="entry name" value="CATION_H(+) ANTIPORTER 21-RELATED"/>
    <property type="match status" value="1"/>
</dbReference>
<dbReference type="Gene3D" id="1.20.1530.20">
    <property type="match status" value="1"/>
</dbReference>
<feature type="domain" description="Cation/H(+) antiporter central" evidence="12">
    <location>
        <begin position="505"/>
        <end position="641"/>
    </location>
</feature>
<protein>
    <recommendedName>
        <fullName evidence="18">Cation/H+ exchanger domain-containing protein</fullName>
    </recommendedName>
</protein>
<feature type="transmembrane region" description="Helical" evidence="10">
    <location>
        <begin position="52"/>
        <end position="71"/>
    </location>
</feature>
<dbReference type="GO" id="GO:0016020">
    <property type="term" value="C:membrane"/>
    <property type="evidence" value="ECO:0007669"/>
    <property type="project" value="UniProtKB-SubCell"/>
</dbReference>
<evidence type="ECO:0000256" key="7">
    <source>
        <dbReference type="ARBA" id="ARBA00023065"/>
    </source>
</evidence>